<keyword evidence="1" id="KW-0175">Coiled coil</keyword>
<protein>
    <submittedName>
        <fullName evidence="2">Uncharacterized protein</fullName>
    </submittedName>
</protein>
<feature type="coiled-coil region" evidence="1">
    <location>
        <begin position="62"/>
        <end position="89"/>
    </location>
</feature>
<reference evidence="2" key="1">
    <citation type="submission" date="2020-05" db="EMBL/GenBank/DDBJ databases">
        <authorList>
            <person name="Chiriac C."/>
            <person name="Salcher M."/>
            <person name="Ghai R."/>
            <person name="Kavagutti S V."/>
        </authorList>
    </citation>
    <scope>NUCLEOTIDE SEQUENCE</scope>
</reference>
<sequence length="118" mass="12984">MKQWLTFLRITDPHDGLVSLTNLALWVVLVKIAAAGEVTLTDAGALFVTLLSYQGKKVINKGETTSEQIEALNARINEAQSKADAAYSNVFVGFDRIDELSSKVTQQQMAMGIKELRK</sequence>
<proteinExistence type="predicted"/>
<dbReference type="EMBL" id="LR797306">
    <property type="protein sequence ID" value="CAB4199832.1"/>
    <property type="molecule type" value="Genomic_DNA"/>
</dbReference>
<organism evidence="2">
    <name type="scientific">uncultured Caudovirales phage</name>
    <dbReference type="NCBI Taxonomy" id="2100421"/>
    <lineage>
        <taxon>Viruses</taxon>
        <taxon>Duplodnaviria</taxon>
        <taxon>Heunggongvirae</taxon>
        <taxon>Uroviricota</taxon>
        <taxon>Caudoviricetes</taxon>
        <taxon>Peduoviridae</taxon>
        <taxon>Maltschvirus</taxon>
        <taxon>Maltschvirus maltsch</taxon>
    </lineage>
</organism>
<accession>A0A6J5RV40</accession>
<gene>
    <name evidence="2" type="ORF">UFOVP1351_11</name>
</gene>
<evidence type="ECO:0000313" key="2">
    <source>
        <dbReference type="EMBL" id="CAB4199832.1"/>
    </source>
</evidence>
<name>A0A6J5RV40_9CAUD</name>
<evidence type="ECO:0000256" key="1">
    <source>
        <dbReference type="SAM" id="Coils"/>
    </source>
</evidence>